<dbReference type="SUPFAM" id="SSF55469">
    <property type="entry name" value="FMN-dependent nitroreductase-like"/>
    <property type="match status" value="1"/>
</dbReference>
<dbReference type="Gene3D" id="3.40.109.10">
    <property type="entry name" value="NADH Oxidase"/>
    <property type="match status" value="1"/>
</dbReference>
<dbReference type="PANTHER" id="PTHR43673">
    <property type="entry name" value="NAD(P)H NITROREDUCTASE YDGI-RELATED"/>
    <property type="match status" value="1"/>
</dbReference>
<dbReference type="GO" id="GO:0016491">
    <property type="term" value="F:oxidoreductase activity"/>
    <property type="evidence" value="ECO:0007669"/>
    <property type="project" value="UniProtKB-KW"/>
</dbReference>
<sequence>MNQTSESVRKADYPIDNLFINRWSPRSFLDKDVPEDTLYSVFEAARWAPSASNNQPCRFIIARTEADKENFYSFIYEGNLVWCKRAPVLAAILSKKSVEGNPNLYHAFDTGTAWGHLALQASMKGLITHAMGGFDRDAARKALNVPEDYDIQAIIAIGYQGPKDVLPENYQEREAPTPRRPLNELLFEGKFSNI</sequence>
<dbReference type="AlphaFoldDB" id="A0A8J3DUF7"/>
<comment type="similarity">
    <text evidence="1">Belongs to the nitroreductase family.</text>
</comment>
<evidence type="ECO:0000256" key="1">
    <source>
        <dbReference type="ARBA" id="ARBA00007118"/>
    </source>
</evidence>
<evidence type="ECO:0000313" key="4">
    <source>
        <dbReference type="EMBL" id="GGE43282.1"/>
    </source>
</evidence>
<evidence type="ECO:0000256" key="2">
    <source>
        <dbReference type="ARBA" id="ARBA00023002"/>
    </source>
</evidence>
<keyword evidence="2" id="KW-0560">Oxidoreductase</keyword>
<name>A0A8J3DUF7_9BACL</name>
<dbReference type="CDD" id="cd02138">
    <property type="entry name" value="TdsD-like"/>
    <property type="match status" value="1"/>
</dbReference>
<reference evidence="4" key="1">
    <citation type="journal article" date="2014" name="Int. J. Syst. Evol. Microbiol.">
        <title>Complete genome sequence of Corynebacterium casei LMG S-19264T (=DSM 44701T), isolated from a smear-ripened cheese.</title>
        <authorList>
            <consortium name="US DOE Joint Genome Institute (JGI-PGF)"/>
            <person name="Walter F."/>
            <person name="Albersmeier A."/>
            <person name="Kalinowski J."/>
            <person name="Ruckert C."/>
        </authorList>
    </citation>
    <scope>NUCLEOTIDE SEQUENCE</scope>
    <source>
        <strain evidence="4">CGMCC 1.15371</strain>
    </source>
</reference>
<dbReference type="RefSeq" id="WP_188693758.1">
    <property type="nucleotide sequence ID" value="NZ_BMIR01000009.1"/>
</dbReference>
<organism evidence="4 5">
    <name type="scientific">Pullulanibacillus camelliae</name>
    <dbReference type="NCBI Taxonomy" id="1707096"/>
    <lineage>
        <taxon>Bacteria</taxon>
        <taxon>Bacillati</taxon>
        <taxon>Bacillota</taxon>
        <taxon>Bacilli</taxon>
        <taxon>Bacillales</taxon>
        <taxon>Sporolactobacillaceae</taxon>
        <taxon>Pullulanibacillus</taxon>
    </lineage>
</organism>
<evidence type="ECO:0000313" key="5">
    <source>
        <dbReference type="Proteomes" id="UP000628775"/>
    </source>
</evidence>
<evidence type="ECO:0000259" key="3">
    <source>
        <dbReference type="Pfam" id="PF00881"/>
    </source>
</evidence>
<dbReference type="InterPro" id="IPR000415">
    <property type="entry name" value="Nitroreductase-like"/>
</dbReference>
<reference evidence="4" key="2">
    <citation type="submission" date="2020-09" db="EMBL/GenBank/DDBJ databases">
        <authorList>
            <person name="Sun Q."/>
            <person name="Zhou Y."/>
        </authorList>
    </citation>
    <scope>NUCLEOTIDE SEQUENCE</scope>
    <source>
        <strain evidence="4">CGMCC 1.15371</strain>
    </source>
</reference>
<dbReference type="EMBL" id="BMIR01000009">
    <property type="protein sequence ID" value="GGE43282.1"/>
    <property type="molecule type" value="Genomic_DNA"/>
</dbReference>
<keyword evidence="5" id="KW-1185">Reference proteome</keyword>
<feature type="domain" description="Nitroreductase" evidence="3">
    <location>
        <begin position="21"/>
        <end position="159"/>
    </location>
</feature>
<gene>
    <name evidence="4" type="ORF">GCM10011391_22620</name>
</gene>
<dbReference type="PANTHER" id="PTHR43673:SF10">
    <property type="entry name" value="NADH DEHYDROGENASE_NAD(P)H NITROREDUCTASE XCC3605-RELATED"/>
    <property type="match status" value="1"/>
</dbReference>
<dbReference type="InterPro" id="IPR029479">
    <property type="entry name" value="Nitroreductase"/>
</dbReference>
<protein>
    <submittedName>
        <fullName evidence="4">Nitroreductase</fullName>
    </submittedName>
</protein>
<dbReference type="Proteomes" id="UP000628775">
    <property type="component" value="Unassembled WGS sequence"/>
</dbReference>
<accession>A0A8J3DUF7</accession>
<proteinExistence type="inferred from homology"/>
<comment type="caution">
    <text evidence="4">The sequence shown here is derived from an EMBL/GenBank/DDBJ whole genome shotgun (WGS) entry which is preliminary data.</text>
</comment>
<dbReference type="Pfam" id="PF00881">
    <property type="entry name" value="Nitroreductase"/>
    <property type="match status" value="1"/>
</dbReference>